<protein>
    <submittedName>
        <fullName evidence="2">Uncharacterized protein</fullName>
    </submittedName>
</protein>
<comment type="caution">
    <text evidence="2">The sequence shown here is derived from an EMBL/GenBank/DDBJ whole genome shotgun (WGS) entry which is preliminary data.</text>
</comment>
<dbReference type="EMBL" id="AMCI01008565">
    <property type="protein sequence ID" value="EJW90848.1"/>
    <property type="molecule type" value="Genomic_DNA"/>
</dbReference>
<reference evidence="2" key="1">
    <citation type="journal article" date="2012" name="PLoS ONE">
        <title>Gene sets for utilization of primary and secondary nutrition supplies in the distal gut of endangered iberian lynx.</title>
        <authorList>
            <person name="Alcaide M."/>
            <person name="Messina E."/>
            <person name="Richter M."/>
            <person name="Bargiela R."/>
            <person name="Peplies J."/>
            <person name="Huws S.A."/>
            <person name="Newbold C.J."/>
            <person name="Golyshin P.N."/>
            <person name="Simon M.A."/>
            <person name="Lopez G."/>
            <person name="Yakimov M.M."/>
            <person name="Ferrer M."/>
        </authorList>
    </citation>
    <scope>NUCLEOTIDE SEQUENCE</scope>
</reference>
<dbReference type="AlphaFoldDB" id="J9F8S7"/>
<evidence type="ECO:0000256" key="1">
    <source>
        <dbReference type="SAM" id="MobiDB-lite"/>
    </source>
</evidence>
<feature type="non-terminal residue" evidence="2">
    <location>
        <position position="1"/>
    </location>
</feature>
<feature type="region of interest" description="Disordered" evidence="1">
    <location>
        <begin position="1"/>
        <end position="22"/>
    </location>
</feature>
<gene>
    <name evidence="2" type="ORF">EVA_21045</name>
</gene>
<proteinExistence type="predicted"/>
<name>J9F8S7_9ZZZZ</name>
<evidence type="ECO:0000313" key="2">
    <source>
        <dbReference type="EMBL" id="EJW90848.1"/>
    </source>
</evidence>
<feature type="compositionally biased region" description="Basic and acidic residues" evidence="1">
    <location>
        <begin position="12"/>
        <end position="22"/>
    </location>
</feature>
<sequence length="22" mass="2595">RSSFVTVDGEQPIERKEQFNDI</sequence>
<organism evidence="2">
    <name type="scientific">gut metagenome</name>
    <dbReference type="NCBI Taxonomy" id="749906"/>
    <lineage>
        <taxon>unclassified sequences</taxon>
        <taxon>metagenomes</taxon>
        <taxon>organismal metagenomes</taxon>
    </lineage>
</organism>
<accession>J9F8S7</accession>